<feature type="domain" description="Enhancer of mRNA-decapping protein 4 C-terminal" evidence="5">
    <location>
        <begin position="278"/>
        <end position="394"/>
    </location>
</feature>
<keyword evidence="2" id="KW-0963">Cytoplasm</keyword>
<name>A0A6J1N7V3_BICAN</name>
<comment type="subcellular location">
    <subcellularLocation>
        <location evidence="1">Cytoplasm</location>
    </subcellularLocation>
</comment>
<evidence type="ECO:0000256" key="1">
    <source>
        <dbReference type="ARBA" id="ARBA00004496"/>
    </source>
</evidence>
<protein>
    <submittedName>
        <fullName evidence="7">Uncharacterized protein LOC112049343</fullName>
    </submittedName>
</protein>
<sequence length="405" mass="45485">MSPRRLASIKLRRTKSAGDLDVINCCFESKCGKCDCPSSHKCSPANDTLLDSFAKCRKQILSLKQNNQKLRGILMNQLQRVVKVIKDDSQLTYRNIIASFIEESTKTLDELNFEGSDDSGESNQQARSLLAAIEPKSLQIDADIRDALTKLTQKYEHQEQESALLLKRMLKPPKPDESSKRGACLEDGKITRQWWKNLSKNNDQKLDPIHDTMKTKHKSGYENKKLATPDLLPKLVLPPLVVETDHLYDGEQKVPPSPPQPVDPEVSVIDHLMQSAVINKKLSDGDFNGSFEEALSHCNLALLMGACRAAEPAAVFSPCRLSQAVLLSLVQQLATDMVHDTQLKCRYLEEALINLDVTDQVTQKHLPLVVEEVRKHLSKFVRAYPHHVANRRISLIVMAADNLIK</sequence>
<reference evidence="7" key="1">
    <citation type="submission" date="2025-08" db="UniProtKB">
        <authorList>
            <consortium name="RefSeq"/>
        </authorList>
    </citation>
    <scope>IDENTIFICATION</scope>
</reference>
<dbReference type="AlphaFoldDB" id="A0A6J1N7V3"/>
<dbReference type="Gene3D" id="1.10.220.100">
    <property type="entry name" value="conserved c-terminal region of ge- 1"/>
    <property type="match status" value="1"/>
</dbReference>
<dbReference type="PANTHER" id="PTHR15598">
    <property type="entry name" value="ENHANCER OF MRNA-DECAPPING PROTEIN 4"/>
    <property type="match status" value="1"/>
</dbReference>
<dbReference type="GO" id="GO:0031087">
    <property type="term" value="P:deadenylation-independent decapping of nuclear-transcribed mRNA"/>
    <property type="evidence" value="ECO:0007669"/>
    <property type="project" value="InterPro"/>
</dbReference>
<dbReference type="RefSeq" id="XP_023942964.2">
    <property type="nucleotide sequence ID" value="XM_024087196.2"/>
</dbReference>
<evidence type="ECO:0000313" key="6">
    <source>
        <dbReference type="Proteomes" id="UP001652582"/>
    </source>
</evidence>
<evidence type="ECO:0000313" key="7">
    <source>
        <dbReference type="RefSeq" id="XP_023942964.2"/>
    </source>
</evidence>
<dbReference type="GO" id="GO:0000932">
    <property type="term" value="C:P-body"/>
    <property type="evidence" value="ECO:0007669"/>
    <property type="project" value="TreeGrafter"/>
</dbReference>
<keyword evidence="3" id="KW-0853">WD repeat</keyword>
<gene>
    <name evidence="7" type="primary">LOC112049343</name>
</gene>
<dbReference type="InterPro" id="IPR045152">
    <property type="entry name" value="EDC4-like"/>
</dbReference>
<evidence type="ECO:0000259" key="5">
    <source>
        <dbReference type="Pfam" id="PF21289"/>
    </source>
</evidence>
<dbReference type="Proteomes" id="UP001652582">
    <property type="component" value="Chromosome 3"/>
</dbReference>
<dbReference type="OrthoDB" id="21128at2759"/>
<organism evidence="6 7">
    <name type="scientific">Bicyclus anynana</name>
    <name type="common">Squinting bush brown butterfly</name>
    <dbReference type="NCBI Taxonomy" id="110368"/>
    <lineage>
        <taxon>Eukaryota</taxon>
        <taxon>Metazoa</taxon>
        <taxon>Ecdysozoa</taxon>
        <taxon>Arthropoda</taxon>
        <taxon>Hexapoda</taxon>
        <taxon>Insecta</taxon>
        <taxon>Pterygota</taxon>
        <taxon>Neoptera</taxon>
        <taxon>Endopterygota</taxon>
        <taxon>Lepidoptera</taxon>
        <taxon>Glossata</taxon>
        <taxon>Ditrysia</taxon>
        <taxon>Papilionoidea</taxon>
        <taxon>Nymphalidae</taxon>
        <taxon>Satyrinae</taxon>
        <taxon>Satyrini</taxon>
        <taxon>Mycalesina</taxon>
        <taxon>Bicyclus</taxon>
    </lineage>
</organism>
<dbReference type="KEGG" id="bany:112049343"/>
<dbReference type="InterPro" id="IPR044938">
    <property type="entry name" value="EDC4_C_sf"/>
</dbReference>
<keyword evidence="6" id="KW-1185">Reference proteome</keyword>
<accession>A0A6J1N7V3</accession>
<dbReference type="PANTHER" id="PTHR15598:SF5">
    <property type="entry name" value="ENHANCER OF MRNA-DECAPPING PROTEIN 4"/>
    <property type="match status" value="1"/>
</dbReference>
<dbReference type="InterPro" id="IPR049404">
    <property type="entry name" value="EDC4_C"/>
</dbReference>
<keyword evidence="4" id="KW-0677">Repeat</keyword>
<dbReference type="Pfam" id="PF21289">
    <property type="entry name" value="EDC4_C"/>
    <property type="match status" value="1"/>
</dbReference>
<proteinExistence type="predicted"/>
<evidence type="ECO:0000256" key="2">
    <source>
        <dbReference type="ARBA" id="ARBA00022490"/>
    </source>
</evidence>
<evidence type="ECO:0000256" key="3">
    <source>
        <dbReference type="ARBA" id="ARBA00022574"/>
    </source>
</evidence>
<dbReference type="GeneID" id="112049343"/>
<evidence type="ECO:0000256" key="4">
    <source>
        <dbReference type="ARBA" id="ARBA00022737"/>
    </source>
</evidence>